<dbReference type="InterPro" id="IPR059123">
    <property type="entry name" value="StrF_dom"/>
</dbReference>
<dbReference type="KEGG" id="mrob:HH214_17530"/>
<dbReference type="AlphaFoldDB" id="A0A7L5E340"/>
<feature type="domain" description="Streptomycin biosynthesis protein StrF" evidence="1">
    <location>
        <begin position="10"/>
        <end position="206"/>
    </location>
</feature>
<dbReference type="EMBL" id="CP051682">
    <property type="protein sequence ID" value="QJD97545.1"/>
    <property type="molecule type" value="Genomic_DNA"/>
</dbReference>
<evidence type="ECO:0000259" key="1">
    <source>
        <dbReference type="Pfam" id="PF13712"/>
    </source>
</evidence>
<reference evidence="2 3" key="1">
    <citation type="submission" date="2020-04" db="EMBL/GenBank/DDBJ databases">
        <title>Genome sequencing of novel species.</title>
        <authorList>
            <person name="Heo J."/>
            <person name="Kim S.-J."/>
            <person name="Kim J.-S."/>
            <person name="Hong S.-B."/>
            <person name="Kwon S.-W."/>
        </authorList>
    </citation>
    <scope>NUCLEOTIDE SEQUENCE [LARGE SCALE GENOMIC DNA]</scope>
    <source>
        <strain evidence="2 3">F39-2</strain>
    </source>
</reference>
<evidence type="ECO:0000313" key="2">
    <source>
        <dbReference type="EMBL" id="QJD97545.1"/>
    </source>
</evidence>
<dbReference type="Gene3D" id="3.90.550.10">
    <property type="entry name" value="Spore Coat Polysaccharide Biosynthesis Protein SpsA, Chain A"/>
    <property type="match status" value="1"/>
</dbReference>
<sequence length="290" mass="33668">MISIVISSYKEACFKQVEQNILETIGVPHEIIKIDNPGIYGITEAYNIGGARAKHDILCFVHDDVKFLTTNWGQNILNHFNEVPDLGLIGIAGATSKTPLPTGWYHPNLDHIRVNMIQHKRNGEKIHDTRQINAQIDFVKTLDGVFLVTKKDIWKKFKFSSELKGFHVYDIDFCLRVGQKYKVGVVYDVLMEHFSEGTFTDEWVTTTINYHNNPHHQGFFDKKSEDPSPYRVCWYYFLMLDNKISFKNRLKYCNELGVDVKSIPFALNFLFPTLVKPIFDILLKTKQQFR</sequence>
<dbReference type="InterPro" id="IPR029044">
    <property type="entry name" value="Nucleotide-diphossugar_trans"/>
</dbReference>
<dbReference type="SUPFAM" id="SSF53448">
    <property type="entry name" value="Nucleotide-diphospho-sugar transferases"/>
    <property type="match status" value="1"/>
</dbReference>
<protein>
    <recommendedName>
        <fullName evidence="1">Streptomycin biosynthesis protein StrF domain-containing protein</fullName>
    </recommendedName>
</protein>
<organism evidence="2 3">
    <name type="scientific">Mucilaginibacter robiniae</name>
    <dbReference type="NCBI Taxonomy" id="2728022"/>
    <lineage>
        <taxon>Bacteria</taxon>
        <taxon>Pseudomonadati</taxon>
        <taxon>Bacteroidota</taxon>
        <taxon>Sphingobacteriia</taxon>
        <taxon>Sphingobacteriales</taxon>
        <taxon>Sphingobacteriaceae</taxon>
        <taxon>Mucilaginibacter</taxon>
    </lineage>
</organism>
<dbReference type="Pfam" id="PF13712">
    <property type="entry name" value="Glyco_tranf_2_5"/>
    <property type="match status" value="1"/>
</dbReference>
<keyword evidence="3" id="KW-1185">Reference proteome</keyword>
<dbReference type="RefSeq" id="WP_169609815.1">
    <property type="nucleotide sequence ID" value="NZ_CP051682.1"/>
</dbReference>
<evidence type="ECO:0000313" key="3">
    <source>
        <dbReference type="Proteomes" id="UP000503278"/>
    </source>
</evidence>
<gene>
    <name evidence="2" type="ORF">HH214_17530</name>
</gene>
<dbReference type="Proteomes" id="UP000503278">
    <property type="component" value="Chromosome"/>
</dbReference>
<proteinExistence type="predicted"/>
<accession>A0A7L5E340</accession>
<name>A0A7L5E340_9SPHI</name>